<dbReference type="InterPro" id="IPR011705">
    <property type="entry name" value="BACK"/>
</dbReference>
<dbReference type="PANTHER" id="PTHR24412">
    <property type="entry name" value="KELCH PROTEIN"/>
    <property type="match status" value="1"/>
</dbReference>
<keyword evidence="2" id="KW-0677">Repeat</keyword>
<keyword evidence="5" id="KW-1185">Reference proteome</keyword>
<dbReference type="Pfam" id="PF07707">
    <property type="entry name" value="BACK"/>
    <property type="match status" value="1"/>
</dbReference>
<dbReference type="Gene3D" id="3.30.710.10">
    <property type="entry name" value="Potassium Channel Kv1.1, Chain A"/>
    <property type="match status" value="1"/>
</dbReference>
<organism evidence="4 5">
    <name type="scientific">Rhipicephalus microplus</name>
    <name type="common">Cattle tick</name>
    <name type="synonym">Boophilus microplus</name>
    <dbReference type="NCBI Taxonomy" id="6941"/>
    <lineage>
        <taxon>Eukaryota</taxon>
        <taxon>Metazoa</taxon>
        <taxon>Ecdysozoa</taxon>
        <taxon>Arthropoda</taxon>
        <taxon>Chelicerata</taxon>
        <taxon>Arachnida</taxon>
        <taxon>Acari</taxon>
        <taxon>Parasitiformes</taxon>
        <taxon>Ixodida</taxon>
        <taxon>Ixodoidea</taxon>
        <taxon>Ixodidae</taxon>
        <taxon>Rhipicephalinae</taxon>
        <taxon>Rhipicephalus</taxon>
        <taxon>Boophilus</taxon>
    </lineage>
</organism>
<accession>A0A9J6E513</accession>
<protein>
    <recommendedName>
        <fullName evidence="3">BACK domain-containing protein</fullName>
    </recommendedName>
</protein>
<keyword evidence="1" id="KW-0880">Kelch repeat</keyword>
<dbReference type="SUPFAM" id="SSF117281">
    <property type="entry name" value="Kelch motif"/>
    <property type="match status" value="1"/>
</dbReference>
<feature type="domain" description="BACK" evidence="3">
    <location>
        <begin position="216"/>
        <end position="301"/>
    </location>
</feature>
<dbReference type="SUPFAM" id="SSF54695">
    <property type="entry name" value="POZ domain"/>
    <property type="match status" value="1"/>
</dbReference>
<dbReference type="PANTHER" id="PTHR24412:SF441">
    <property type="entry name" value="KELCH-LIKE PROTEIN 28"/>
    <property type="match status" value="1"/>
</dbReference>
<dbReference type="InterPro" id="IPR015915">
    <property type="entry name" value="Kelch-typ_b-propeller"/>
</dbReference>
<reference evidence="4" key="2">
    <citation type="submission" date="2021-09" db="EMBL/GenBank/DDBJ databases">
        <authorList>
            <person name="Jia N."/>
            <person name="Wang J."/>
            <person name="Shi W."/>
            <person name="Du L."/>
            <person name="Sun Y."/>
            <person name="Zhan W."/>
            <person name="Jiang J."/>
            <person name="Wang Q."/>
            <person name="Zhang B."/>
            <person name="Ji P."/>
            <person name="Sakyi L.B."/>
            <person name="Cui X."/>
            <person name="Yuan T."/>
            <person name="Jiang B."/>
            <person name="Yang W."/>
            <person name="Lam T.T.-Y."/>
            <person name="Chang Q."/>
            <person name="Ding S."/>
            <person name="Wang X."/>
            <person name="Zhu J."/>
            <person name="Ruan X."/>
            <person name="Zhao L."/>
            <person name="Wei J."/>
            <person name="Que T."/>
            <person name="Du C."/>
            <person name="Cheng J."/>
            <person name="Dai P."/>
            <person name="Han X."/>
            <person name="Huang E."/>
            <person name="Gao Y."/>
            <person name="Liu J."/>
            <person name="Shao H."/>
            <person name="Ye R."/>
            <person name="Li L."/>
            <person name="Wei W."/>
            <person name="Wang X."/>
            <person name="Wang C."/>
            <person name="Huo Q."/>
            <person name="Li W."/>
            <person name="Guo W."/>
            <person name="Chen H."/>
            <person name="Chen S."/>
            <person name="Zhou L."/>
            <person name="Zhou L."/>
            <person name="Ni X."/>
            <person name="Tian J."/>
            <person name="Zhou Y."/>
            <person name="Sheng Y."/>
            <person name="Liu T."/>
            <person name="Pan Y."/>
            <person name="Xia L."/>
            <person name="Li J."/>
            <person name="Zhao F."/>
            <person name="Cao W."/>
        </authorList>
    </citation>
    <scope>NUCLEOTIDE SEQUENCE</scope>
    <source>
        <strain evidence="4">Rmic-2018</strain>
        <tissue evidence="4">Larvae</tissue>
    </source>
</reference>
<sequence>MNGQIYAPRSTHEKPVNRFHGLYKHAKPGPLLSRLSVTPSLGSPWLLQFQCPKGDGSPLAPPGRPKPAYRWSIPLWTLPEMCAAVAKVKDPAANGADKNDGMLTASFEAAQIFIDDGRQREFAPGAAARAMPGLREQRKTRQYCDVVFRANDDAEVWAHRFVMSAKNEVGCPPFRPVIKDLEGDVIELLVDFAYQLTQIRDHCLKTLKKDLEPENSIETYHLASSHGYEYLAGEAFRYLKHNAQFEALTAEEMQTILEDDRLNAPSEVEETFQAILNWNSADAAARKKYLVKFLPLVRFVRCSVYVSSTLDVSGTEFEKVVSHPEVQGDERSLKVLHVIYQTLTRHSIEVGEIAGIDLSSKQWLTPRVPKDILFVFGGWTSGATNSMHTFNSRAQKWRVMGSQYTPPRGRHHVTISAMTYGPTCGAPLRVRSANWCSNELCDVVSAAIIIIISSSSSPLPDKALSHDPPVNSVLCLLLPLNTRKRANLIHPPNFYMSPLRAFVFSENQDRFLWEST</sequence>
<dbReference type="Proteomes" id="UP000821866">
    <property type="component" value="Chromosome 4"/>
</dbReference>
<proteinExistence type="predicted"/>
<evidence type="ECO:0000256" key="2">
    <source>
        <dbReference type="ARBA" id="ARBA00022737"/>
    </source>
</evidence>
<comment type="caution">
    <text evidence="4">The sequence shown here is derived from an EMBL/GenBank/DDBJ whole genome shotgun (WGS) entry which is preliminary data.</text>
</comment>
<dbReference type="EMBL" id="JABSTU010000006">
    <property type="protein sequence ID" value="KAH8029113.1"/>
    <property type="molecule type" value="Genomic_DNA"/>
</dbReference>
<evidence type="ECO:0000256" key="1">
    <source>
        <dbReference type="ARBA" id="ARBA00022441"/>
    </source>
</evidence>
<dbReference type="Gene3D" id="1.25.40.420">
    <property type="match status" value="1"/>
</dbReference>
<dbReference type="SMART" id="SM00875">
    <property type="entry name" value="BACK"/>
    <property type="match status" value="1"/>
</dbReference>
<dbReference type="VEuPathDB" id="VectorBase:LOC119187549"/>
<dbReference type="AlphaFoldDB" id="A0A9J6E513"/>
<evidence type="ECO:0000313" key="5">
    <source>
        <dbReference type="Proteomes" id="UP000821866"/>
    </source>
</evidence>
<dbReference type="InterPro" id="IPR011333">
    <property type="entry name" value="SKP1/BTB/POZ_sf"/>
</dbReference>
<evidence type="ECO:0000313" key="4">
    <source>
        <dbReference type="EMBL" id="KAH8029113.1"/>
    </source>
</evidence>
<gene>
    <name evidence="4" type="ORF">HPB51_022697</name>
</gene>
<evidence type="ECO:0000259" key="3">
    <source>
        <dbReference type="SMART" id="SM00875"/>
    </source>
</evidence>
<reference evidence="4" key="1">
    <citation type="journal article" date="2020" name="Cell">
        <title>Large-Scale Comparative Analyses of Tick Genomes Elucidate Their Genetic Diversity and Vector Capacities.</title>
        <authorList>
            <consortium name="Tick Genome and Microbiome Consortium (TIGMIC)"/>
            <person name="Jia N."/>
            <person name="Wang J."/>
            <person name="Shi W."/>
            <person name="Du L."/>
            <person name="Sun Y."/>
            <person name="Zhan W."/>
            <person name="Jiang J.F."/>
            <person name="Wang Q."/>
            <person name="Zhang B."/>
            <person name="Ji P."/>
            <person name="Bell-Sakyi L."/>
            <person name="Cui X.M."/>
            <person name="Yuan T.T."/>
            <person name="Jiang B.G."/>
            <person name="Yang W.F."/>
            <person name="Lam T.T."/>
            <person name="Chang Q.C."/>
            <person name="Ding S.J."/>
            <person name="Wang X.J."/>
            <person name="Zhu J.G."/>
            <person name="Ruan X.D."/>
            <person name="Zhao L."/>
            <person name="Wei J.T."/>
            <person name="Ye R.Z."/>
            <person name="Que T.C."/>
            <person name="Du C.H."/>
            <person name="Zhou Y.H."/>
            <person name="Cheng J.X."/>
            <person name="Dai P.F."/>
            <person name="Guo W.B."/>
            <person name="Han X.H."/>
            <person name="Huang E.J."/>
            <person name="Li L.F."/>
            <person name="Wei W."/>
            <person name="Gao Y.C."/>
            <person name="Liu J.Z."/>
            <person name="Shao H.Z."/>
            <person name="Wang X."/>
            <person name="Wang C.C."/>
            <person name="Yang T.C."/>
            <person name="Huo Q.B."/>
            <person name="Li W."/>
            <person name="Chen H.Y."/>
            <person name="Chen S.E."/>
            <person name="Zhou L.G."/>
            <person name="Ni X.B."/>
            <person name="Tian J.H."/>
            <person name="Sheng Y."/>
            <person name="Liu T."/>
            <person name="Pan Y.S."/>
            <person name="Xia L.Y."/>
            <person name="Li J."/>
            <person name="Zhao F."/>
            <person name="Cao W.C."/>
        </authorList>
    </citation>
    <scope>NUCLEOTIDE SEQUENCE</scope>
    <source>
        <strain evidence="4">Rmic-2018</strain>
    </source>
</reference>
<name>A0A9J6E513_RHIMP</name>